<evidence type="ECO:0000313" key="2">
    <source>
        <dbReference type="EMBL" id="PLZ86819.1"/>
    </source>
</evidence>
<dbReference type="Proteomes" id="UP000235036">
    <property type="component" value="Unassembled WGS sequence"/>
</dbReference>
<keyword evidence="1" id="KW-0812">Transmembrane</keyword>
<keyword evidence="3" id="KW-1185">Reference proteome</keyword>
<keyword evidence="1" id="KW-1133">Transmembrane helix</keyword>
<proteinExistence type="predicted"/>
<comment type="caution">
    <text evidence="2">The sequence shown here is derived from an EMBL/GenBank/DDBJ whole genome shotgun (WGS) entry which is preliminary data.</text>
</comment>
<evidence type="ECO:0000256" key="1">
    <source>
        <dbReference type="SAM" id="Phobius"/>
    </source>
</evidence>
<evidence type="ECO:0000313" key="3">
    <source>
        <dbReference type="Proteomes" id="UP000235036"/>
    </source>
</evidence>
<accession>A0A2N6JZL3</accession>
<feature type="transmembrane region" description="Helical" evidence="1">
    <location>
        <begin position="82"/>
        <end position="104"/>
    </location>
</feature>
<reference evidence="2 3" key="1">
    <citation type="submission" date="2017-08" db="EMBL/GenBank/DDBJ databases">
        <title>Genomes of Fischerella (Mastigocladus) sp. strains.</title>
        <authorList>
            <person name="Miller S.R."/>
        </authorList>
    </citation>
    <scope>NUCLEOTIDE SEQUENCE [LARGE SCALE GENOMIC DNA]</scope>
    <source>
        <strain evidence="2 3">CCMEE 5323</strain>
    </source>
</reference>
<feature type="transmembrane region" description="Helical" evidence="1">
    <location>
        <begin position="162"/>
        <end position="180"/>
    </location>
</feature>
<sequence>MKMHKVKGISMKRNLTALMILLGVQLLLWKGIPIISRTAYKDTSKPATVTLIGVIPWIFVTLASHNIVFWNVPQIDGGISGALVFGTVGAIAGAVIGAVIGGIYDLVEQNKQTSNSSNSYSHDSWQSTTTASFAVAVIAGVLGIIIGGVYGTIFSSSRPNDLVGIIGMSIWGIIVGGLGAFIVGGIAGLIIGFISSVVILAILKLVNDWLSLLAAAFGMSVGFGFIGGFFNPATISALVVTGIPLLYEQLYPPIKYHRLITKYRHAEKNLIKP</sequence>
<keyword evidence="1" id="KW-0472">Membrane</keyword>
<feature type="transmembrane region" description="Helical" evidence="1">
    <location>
        <begin position="210"/>
        <end position="229"/>
    </location>
</feature>
<organism evidence="2 3">
    <name type="scientific">Fischerella muscicola CCMEE 5323</name>
    <dbReference type="NCBI Taxonomy" id="2019572"/>
    <lineage>
        <taxon>Bacteria</taxon>
        <taxon>Bacillati</taxon>
        <taxon>Cyanobacteriota</taxon>
        <taxon>Cyanophyceae</taxon>
        <taxon>Nostocales</taxon>
        <taxon>Hapalosiphonaceae</taxon>
        <taxon>Fischerella</taxon>
    </lineage>
</organism>
<feature type="transmembrane region" description="Helical" evidence="1">
    <location>
        <begin position="124"/>
        <end position="150"/>
    </location>
</feature>
<feature type="transmembrane region" description="Helical" evidence="1">
    <location>
        <begin position="49"/>
        <end position="70"/>
    </location>
</feature>
<name>A0A2N6JZL3_FISMU</name>
<dbReference type="EMBL" id="NRQW01000439">
    <property type="protein sequence ID" value="PLZ86819.1"/>
    <property type="molecule type" value="Genomic_DNA"/>
</dbReference>
<protein>
    <submittedName>
        <fullName evidence="2">Uncharacterized protein</fullName>
    </submittedName>
</protein>
<dbReference type="AlphaFoldDB" id="A0A2N6JZL3"/>
<gene>
    <name evidence="2" type="ORF">CEN44_19225</name>
</gene>